<dbReference type="EMBL" id="JAOTOJ010000009">
    <property type="protein sequence ID" value="KAK9395689.1"/>
    <property type="molecule type" value="Genomic_DNA"/>
</dbReference>
<accession>A0AAW1B0Q0</accession>
<evidence type="ECO:0000313" key="4">
    <source>
        <dbReference type="Proteomes" id="UP001474421"/>
    </source>
</evidence>
<dbReference type="Pfam" id="PF03732">
    <property type="entry name" value="Retrotrans_gag"/>
    <property type="match status" value="1"/>
</dbReference>
<feature type="region of interest" description="Disordered" evidence="1">
    <location>
        <begin position="1"/>
        <end position="63"/>
    </location>
</feature>
<reference evidence="3 4" key="1">
    <citation type="journal article" date="2024" name="Proc. Natl. Acad. Sci. U.S.A.">
        <title>The genetic regulatory architecture and epigenomic basis for age-related changes in rattlesnake venom.</title>
        <authorList>
            <person name="Hogan M.P."/>
            <person name="Holding M.L."/>
            <person name="Nystrom G.S."/>
            <person name="Colston T.J."/>
            <person name="Bartlett D.A."/>
            <person name="Mason A.J."/>
            <person name="Ellsworth S.A."/>
            <person name="Rautsaw R.M."/>
            <person name="Lawrence K.C."/>
            <person name="Strickland J.L."/>
            <person name="He B."/>
            <person name="Fraser P."/>
            <person name="Margres M.J."/>
            <person name="Gilbert D.M."/>
            <person name="Gibbs H.L."/>
            <person name="Parkinson C.L."/>
            <person name="Rokyta D.R."/>
        </authorList>
    </citation>
    <scope>NUCLEOTIDE SEQUENCE [LARGE SCALE GENOMIC DNA]</scope>
    <source>
        <strain evidence="3">DRR0105</strain>
    </source>
</reference>
<keyword evidence="4" id="KW-1185">Reference proteome</keyword>
<comment type="caution">
    <text evidence="3">The sequence shown here is derived from an EMBL/GenBank/DDBJ whole genome shotgun (WGS) entry which is preliminary data.</text>
</comment>
<evidence type="ECO:0000259" key="2">
    <source>
        <dbReference type="Pfam" id="PF03732"/>
    </source>
</evidence>
<feature type="compositionally biased region" description="Polar residues" evidence="1">
    <location>
        <begin position="20"/>
        <end position="34"/>
    </location>
</feature>
<evidence type="ECO:0000256" key="1">
    <source>
        <dbReference type="SAM" id="MobiDB-lite"/>
    </source>
</evidence>
<protein>
    <submittedName>
        <fullName evidence="3">PEG10: Retrotransposon-derived protein PEG10</fullName>
    </submittedName>
</protein>
<name>A0AAW1B0Q0_CROAD</name>
<dbReference type="InterPro" id="IPR005162">
    <property type="entry name" value="Retrotrans_gag_dom"/>
</dbReference>
<feature type="compositionally biased region" description="Low complexity" evidence="1">
    <location>
        <begin position="35"/>
        <end position="48"/>
    </location>
</feature>
<proteinExistence type="predicted"/>
<gene>
    <name evidence="3" type="ORF">NXF25_019050</name>
</gene>
<evidence type="ECO:0000313" key="3">
    <source>
        <dbReference type="EMBL" id="KAK9395689.1"/>
    </source>
</evidence>
<organism evidence="3 4">
    <name type="scientific">Crotalus adamanteus</name>
    <name type="common">Eastern diamondback rattlesnake</name>
    <dbReference type="NCBI Taxonomy" id="8729"/>
    <lineage>
        <taxon>Eukaryota</taxon>
        <taxon>Metazoa</taxon>
        <taxon>Chordata</taxon>
        <taxon>Craniata</taxon>
        <taxon>Vertebrata</taxon>
        <taxon>Euteleostomi</taxon>
        <taxon>Lepidosauria</taxon>
        <taxon>Squamata</taxon>
        <taxon>Bifurcata</taxon>
        <taxon>Unidentata</taxon>
        <taxon>Episquamata</taxon>
        <taxon>Toxicofera</taxon>
        <taxon>Serpentes</taxon>
        <taxon>Colubroidea</taxon>
        <taxon>Viperidae</taxon>
        <taxon>Crotalinae</taxon>
        <taxon>Crotalus</taxon>
    </lineage>
</organism>
<sequence>MHSQQAPRRHGRQDEEFSGQCASDTSSPDSTNASTVTTTTCPTCPGPTADSRCAHPQDSQLPTTEIHQSDKMRTFLAQCEVTSLPHPQPINRLYFQMDLESTLKTLFRGKLPINIHQLRQGNTTVRTYMEEFKFLTDLHWNEPALISQFRSGLNQIRQGIPHTLQDIYLASITAESQLAEIWAFFSRYKPPPQLRPVTTLNLPTTLDLDSEELMQIGAARQAPTAGEWQ</sequence>
<dbReference type="AlphaFoldDB" id="A0AAW1B0Q0"/>
<dbReference type="Proteomes" id="UP001474421">
    <property type="component" value="Unassembled WGS sequence"/>
</dbReference>
<feature type="domain" description="Retrotransposon gag" evidence="2">
    <location>
        <begin position="114"/>
        <end position="155"/>
    </location>
</feature>